<feature type="transmembrane region" description="Helical" evidence="5">
    <location>
        <begin position="138"/>
        <end position="161"/>
    </location>
</feature>
<evidence type="ECO:0000256" key="2">
    <source>
        <dbReference type="ARBA" id="ARBA00022692"/>
    </source>
</evidence>
<evidence type="ECO:0000256" key="3">
    <source>
        <dbReference type="ARBA" id="ARBA00022989"/>
    </source>
</evidence>
<dbReference type="PROSITE" id="PS50262">
    <property type="entry name" value="G_PROTEIN_RECEP_F1_2"/>
    <property type="match status" value="1"/>
</dbReference>
<evidence type="ECO:0000256" key="5">
    <source>
        <dbReference type="SAM" id="Phobius"/>
    </source>
</evidence>
<protein>
    <recommendedName>
        <fullName evidence="6">G-protein coupled receptors family 1 profile domain-containing protein</fullName>
    </recommendedName>
</protein>
<proteinExistence type="predicted"/>
<dbReference type="EMBL" id="CAJOBC010000821">
    <property type="protein sequence ID" value="CAF3629351.1"/>
    <property type="molecule type" value="Genomic_DNA"/>
</dbReference>
<organism evidence="7 9">
    <name type="scientific">Didymodactylos carnosus</name>
    <dbReference type="NCBI Taxonomy" id="1234261"/>
    <lineage>
        <taxon>Eukaryota</taxon>
        <taxon>Metazoa</taxon>
        <taxon>Spiralia</taxon>
        <taxon>Gnathifera</taxon>
        <taxon>Rotifera</taxon>
        <taxon>Eurotatoria</taxon>
        <taxon>Bdelloidea</taxon>
        <taxon>Philodinida</taxon>
        <taxon>Philodinidae</taxon>
        <taxon>Didymodactylos</taxon>
    </lineage>
</organism>
<dbReference type="CDD" id="cd00637">
    <property type="entry name" value="7tm_classA_rhodopsin-like"/>
    <property type="match status" value="1"/>
</dbReference>
<evidence type="ECO:0000313" key="9">
    <source>
        <dbReference type="Proteomes" id="UP000663829"/>
    </source>
</evidence>
<dbReference type="Proteomes" id="UP000663829">
    <property type="component" value="Unassembled WGS sequence"/>
</dbReference>
<comment type="caution">
    <text evidence="7">The sequence shown here is derived from an EMBL/GenBank/DDBJ whole genome shotgun (WGS) entry which is preliminary data.</text>
</comment>
<dbReference type="Proteomes" id="UP000681722">
    <property type="component" value="Unassembled WGS sequence"/>
</dbReference>
<accession>A0A813VST3</accession>
<feature type="transmembrane region" description="Helical" evidence="5">
    <location>
        <begin position="188"/>
        <end position="215"/>
    </location>
</feature>
<evidence type="ECO:0000313" key="8">
    <source>
        <dbReference type="EMBL" id="CAF3629351.1"/>
    </source>
</evidence>
<comment type="subcellular location">
    <subcellularLocation>
        <location evidence="1">Membrane</location>
    </subcellularLocation>
</comment>
<keyword evidence="4 5" id="KW-0472">Membrane</keyword>
<keyword evidence="3 5" id="KW-1133">Transmembrane helix</keyword>
<dbReference type="Pfam" id="PF00001">
    <property type="entry name" value="7tm_1"/>
    <property type="match status" value="1"/>
</dbReference>
<reference evidence="7" key="1">
    <citation type="submission" date="2021-02" db="EMBL/GenBank/DDBJ databases">
        <authorList>
            <person name="Nowell W R."/>
        </authorList>
    </citation>
    <scope>NUCLEOTIDE SEQUENCE</scope>
</reference>
<dbReference type="AlphaFoldDB" id="A0A813VST3"/>
<feature type="domain" description="G-protein coupled receptors family 1 profile" evidence="6">
    <location>
        <begin position="38"/>
        <end position="232"/>
    </location>
</feature>
<dbReference type="InterPro" id="IPR017452">
    <property type="entry name" value="GPCR_Rhodpsn_7TM"/>
</dbReference>
<evidence type="ECO:0000259" key="6">
    <source>
        <dbReference type="PROSITE" id="PS50262"/>
    </source>
</evidence>
<evidence type="ECO:0000313" key="7">
    <source>
        <dbReference type="EMBL" id="CAF0842025.1"/>
    </source>
</evidence>
<dbReference type="Gene3D" id="1.20.1070.10">
    <property type="entry name" value="Rhodopsin 7-helix transmembrane proteins"/>
    <property type="match status" value="1"/>
</dbReference>
<dbReference type="GO" id="GO:0016020">
    <property type="term" value="C:membrane"/>
    <property type="evidence" value="ECO:0007669"/>
    <property type="project" value="UniProtKB-SubCell"/>
</dbReference>
<dbReference type="EMBL" id="CAJNOQ010000821">
    <property type="protein sequence ID" value="CAF0842025.1"/>
    <property type="molecule type" value="Genomic_DNA"/>
</dbReference>
<dbReference type="InterPro" id="IPR000276">
    <property type="entry name" value="GPCR_Rhodpsn"/>
</dbReference>
<feature type="transmembrane region" description="Helical" evidence="5">
    <location>
        <begin position="86"/>
        <end position="117"/>
    </location>
</feature>
<name>A0A813VST3_9BILA</name>
<dbReference type="OrthoDB" id="10019310at2759"/>
<gene>
    <name evidence="7" type="ORF">GPM918_LOCUS5614</name>
    <name evidence="8" type="ORF">SRO942_LOCUS5614</name>
</gene>
<keyword evidence="2 5" id="KW-0812">Transmembrane</keyword>
<dbReference type="SUPFAM" id="SSF81321">
    <property type="entry name" value="Family A G protein-coupled receptor-like"/>
    <property type="match status" value="1"/>
</dbReference>
<feature type="transmembrane region" description="Helical" evidence="5">
    <location>
        <begin position="26"/>
        <end position="46"/>
    </location>
</feature>
<evidence type="ECO:0000256" key="1">
    <source>
        <dbReference type="ARBA" id="ARBA00004370"/>
    </source>
</evidence>
<feature type="transmembrane region" description="Helical" evidence="5">
    <location>
        <begin position="58"/>
        <end position="80"/>
    </location>
</feature>
<keyword evidence="9" id="KW-1185">Reference proteome</keyword>
<sequence>MNFKNSSSNQTEHHPTQSFNLVLHRILFSIGILVSVPSLITNIFILIRLHSNSKLSIYVFRCILHVSLFMTLTCVPIFLTELYLEYFPFAIIFCQLWLIVDYSSIVCLGLLVCWASIQRHVLIFGPLNLRKSQKRLRFKIIPLLFSIAIPLTWYTILILGVTCFQEVKNKNTVNDSKRVCKPCFEENIFLFLIDTIFSLVVPLLITFIATFLLLIRIFVKRHRLSLSLTEQF</sequence>
<dbReference type="GO" id="GO:0004930">
    <property type="term" value="F:G protein-coupled receptor activity"/>
    <property type="evidence" value="ECO:0007669"/>
    <property type="project" value="InterPro"/>
</dbReference>
<evidence type="ECO:0000256" key="4">
    <source>
        <dbReference type="ARBA" id="ARBA00023136"/>
    </source>
</evidence>